<evidence type="ECO:0000256" key="8">
    <source>
        <dbReference type="ARBA" id="ARBA00022989"/>
    </source>
</evidence>
<dbReference type="PaxDb" id="3218-PP1S325_17V6.1"/>
<keyword evidence="4" id="KW-0337">GPI-anchor biosynthesis</keyword>
<name>A0A2K1K5L8_PHYPA</name>
<dbReference type="Gene3D" id="3.40.720.10">
    <property type="entry name" value="Alkaline Phosphatase, subunit A"/>
    <property type="match status" value="1"/>
</dbReference>
<dbReference type="FunFam" id="3.40.720.10:FF:000068">
    <property type="entry name" value="Predicted protein"/>
    <property type="match status" value="1"/>
</dbReference>
<organism evidence="13">
    <name type="scientific">Physcomitrium patens</name>
    <name type="common">Spreading-leaved earth moss</name>
    <name type="synonym">Physcomitrella patens</name>
    <dbReference type="NCBI Taxonomy" id="3218"/>
    <lineage>
        <taxon>Eukaryota</taxon>
        <taxon>Viridiplantae</taxon>
        <taxon>Streptophyta</taxon>
        <taxon>Embryophyta</taxon>
        <taxon>Bryophyta</taxon>
        <taxon>Bryophytina</taxon>
        <taxon>Bryopsida</taxon>
        <taxon>Funariidae</taxon>
        <taxon>Funariales</taxon>
        <taxon>Funariaceae</taxon>
        <taxon>Physcomitrium</taxon>
    </lineage>
</organism>
<dbReference type="FunCoup" id="A0A2K1K5L8">
    <property type="interactions" value="3055"/>
</dbReference>
<feature type="transmembrane region" description="Helical" evidence="11">
    <location>
        <begin position="902"/>
        <end position="926"/>
    </location>
</feature>
<dbReference type="InterPro" id="IPR039527">
    <property type="entry name" value="PIGG/GPI7"/>
</dbReference>
<dbReference type="InterPro" id="IPR002591">
    <property type="entry name" value="Phosphodiest/P_Trfase"/>
</dbReference>
<feature type="transmembrane region" description="Helical" evidence="11">
    <location>
        <begin position="991"/>
        <end position="1015"/>
    </location>
</feature>
<keyword evidence="5" id="KW-0808">Transferase</keyword>
<evidence type="ECO:0000256" key="6">
    <source>
        <dbReference type="ARBA" id="ARBA00022692"/>
    </source>
</evidence>
<dbReference type="InterPro" id="IPR037674">
    <property type="entry name" value="PIG-G_N"/>
</dbReference>
<evidence type="ECO:0000256" key="3">
    <source>
        <dbReference type="ARBA" id="ARBA00005315"/>
    </source>
</evidence>
<protein>
    <recommendedName>
        <fullName evidence="12">GPI ethanolamine phosphate transferase 2 C-terminal domain-containing protein</fullName>
    </recommendedName>
</protein>
<dbReference type="InterPro" id="IPR045687">
    <property type="entry name" value="PIGG/GPI7_C"/>
</dbReference>
<dbReference type="SUPFAM" id="SSF53649">
    <property type="entry name" value="Alkaline phosphatase-like"/>
    <property type="match status" value="1"/>
</dbReference>
<evidence type="ECO:0000313" key="13">
    <source>
        <dbReference type="EMBL" id="PNR49074.1"/>
    </source>
</evidence>
<evidence type="ECO:0000313" key="14">
    <source>
        <dbReference type="EnsemblPlants" id="Pp3c8_800V3.1"/>
    </source>
</evidence>
<keyword evidence="10" id="KW-0325">Glycoprotein</keyword>
<dbReference type="PANTHER" id="PTHR23072">
    <property type="entry name" value="PHOSPHATIDYLINOSITOL GLYCAN-RELATED"/>
    <property type="match status" value="1"/>
</dbReference>
<dbReference type="KEGG" id="ppp:112286044"/>
<reference evidence="13 15" key="1">
    <citation type="journal article" date="2008" name="Science">
        <title>The Physcomitrella genome reveals evolutionary insights into the conquest of land by plants.</title>
        <authorList>
            <person name="Rensing S."/>
            <person name="Lang D."/>
            <person name="Zimmer A."/>
            <person name="Terry A."/>
            <person name="Salamov A."/>
            <person name="Shapiro H."/>
            <person name="Nishiyama T."/>
            <person name="Perroud P.-F."/>
            <person name="Lindquist E."/>
            <person name="Kamisugi Y."/>
            <person name="Tanahashi T."/>
            <person name="Sakakibara K."/>
            <person name="Fujita T."/>
            <person name="Oishi K."/>
            <person name="Shin-I T."/>
            <person name="Kuroki Y."/>
            <person name="Toyoda A."/>
            <person name="Suzuki Y."/>
            <person name="Hashimoto A."/>
            <person name="Yamaguchi K."/>
            <person name="Sugano A."/>
            <person name="Kohara Y."/>
            <person name="Fujiyama A."/>
            <person name="Anterola A."/>
            <person name="Aoki S."/>
            <person name="Ashton N."/>
            <person name="Barbazuk W.B."/>
            <person name="Barker E."/>
            <person name="Bennetzen J."/>
            <person name="Bezanilla M."/>
            <person name="Blankenship R."/>
            <person name="Cho S.H."/>
            <person name="Dutcher S."/>
            <person name="Estelle M."/>
            <person name="Fawcett J.A."/>
            <person name="Gundlach H."/>
            <person name="Hanada K."/>
            <person name="Heyl A."/>
            <person name="Hicks K.A."/>
            <person name="Hugh J."/>
            <person name="Lohr M."/>
            <person name="Mayer K."/>
            <person name="Melkozernov A."/>
            <person name="Murata T."/>
            <person name="Nelson D."/>
            <person name="Pils B."/>
            <person name="Prigge M."/>
            <person name="Reiss B."/>
            <person name="Renner T."/>
            <person name="Rombauts S."/>
            <person name="Rushton P."/>
            <person name="Sanderfoot A."/>
            <person name="Schween G."/>
            <person name="Shiu S.-H."/>
            <person name="Stueber K."/>
            <person name="Theodoulou F.L."/>
            <person name="Tu H."/>
            <person name="Van de Peer Y."/>
            <person name="Verrier P.J."/>
            <person name="Waters E."/>
            <person name="Wood A."/>
            <person name="Yang L."/>
            <person name="Cove D."/>
            <person name="Cuming A."/>
            <person name="Hasebe M."/>
            <person name="Lucas S."/>
            <person name="Mishler D.B."/>
            <person name="Reski R."/>
            <person name="Grigoriev I."/>
            <person name="Quatrano R.S."/>
            <person name="Boore J.L."/>
        </authorList>
    </citation>
    <scope>NUCLEOTIDE SEQUENCE [LARGE SCALE GENOMIC DNA]</scope>
    <source>
        <strain evidence="14 15">cv. Gransden 2004</strain>
    </source>
</reference>
<gene>
    <name evidence="14" type="primary">LOC112286044</name>
    <name evidence="13" type="ORF">PHYPA_010970</name>
</gene>
<feature type="transmembrane region" description="Helical" evidence="11">
    <location>
        <begin position="751"/>
        <end position="774"/>
    </location>
</feature>
<feature type="transmembrane region" description="Helical" evidence="11">
    <location>
        <begin position="500"/>
        <end position="525"/>
    </location>
</feature>
<dbReference type="GeneID" id="112286044"/>
<feature type="transmembrane region" description="Helical" evidence="11">
    <location>
        <begin position="834"/>
        <end position="851"/>
    </location>
</feature>
<dbReference type="AlphaFoldDB" id="A0A2K1K5L8"/>
<comment type="similarity">
    <text evidence="3">Belongs to the PIGG/PIGN/PIGO family. PIGG subfamily.</text>
</comment>
<keyword evidence="6 11" id="KW-0812">Transmembrane</keyword>
<keyword evidence="15" id="KW-1185">Reference proteome</keyword>
<dbReference type="EMBL" id="ABEU02000008">
    <property type="protein sequence ID" value="PNR49074.1"/>
    <property type="molecule type" value="Genomic_DNA"/>
</dbReference>
<dbReference type="UniPathway" id="UPA00196"/>
<dbReference type="EnsemblPlants" id="Pp3c8_800V3.1">
    <property type="protein sequence ID" value="Pp3c8_800V3.1"/>
    <property type="gene ID" value="Pp3c8_800"/>
</dbReference>
<reference evidence="14" key="3">
    <citation type="submission" date="2020-12" db="UniProtKB">
        <authorList>
            <consortium name="EnsemblPlants"/>
        </authorList>
    </citation>
    <scope>IDENTIFICATION</scope>
</reference>
<keyword evidence="9 11" id="KW-0472">Membrane</keyword>
<dbReference type="Gramene" id="Pp3c8_800V3.1">
    <property type="protein sequence ID" value="Pp3c8_800V3.1"/>
    <property type="gene ID" value="Pp3c8_800"/>
</dbReference>
<evidence type="ECO:0000256" key="9">
    <source>
        <dbReference type="ARBA" id="ARBA00023136"/>
    </source>
</evidence>
<evidence type="ECO:0000313" key="15">
    <source>
        <dbReference type="Proteomes" id="UP000006727"/>
    </source>
</evidence>
<dbReference type="Gramene" id="Pp3c8_800V3.5">
    <property type="protein sequence ID" value="Pp3c8_800V3.5"/>
    <property type="gene ID" value="Pp3c8_800"/>
</dbReference>
<dbReference type="EnsemblPlants" id="Pp3c8_800V3.5">
    <property type="protein sequence ID" value="Pp3c8_800V3.5"/>
    <property type="gene ID" value="Pp3c8_800"/>
</dbReference>
<keyword evidence="7" id="KW-0256">Endoplasmic reticulum</keyword>
<dbReference type="Proteomes" id="UP000006727">
    <property type="component" value="Chromosome 8"/>
</dbReference>
<reference evidence="13 15" key="2">
    <citation type="journal article" date="2018" name="Plant J.">
        <title>The Physcomitrella patens chromosome-scale assembly reveals moss genome structure and evolution.</title>
        <authorList>
            <person name="Lang D."/>
            <person name="Ullrich K.K."/>
            <person name="Murat F."/>
            <person name="Fuchs J."/>
            <person name="Jenkins J."/>
            <person name="Haas F.B."/>
            <person name="Piednoel M."/>
            <person name="Gundlach H."/>
            <person name="Van Bel M."/>
            <person name="Meyberg R."/>
            <person name="Vives C."/>
            <person name="Morata J."/>
            <person name="Symeonidi A."/>
            <person name="Hiss M."/>
            <person name="Muchero W."/>
            <person name="Kamisugi Y."/>
            <person name="Saleh O."/>
            <person name="Blanc G."/>
            <person name="Decker E.L."/>
            <person name="van Gessel N."/>
            <person name="Grimwood J."/>
            <person name="Hayes R.D."/>
            <person name="Graham S.W."/>
            <person name="Gunter L.E."/>
            <person name="McDaniel S.F."/>
            <person name="Hoernstein S.N.W."/>
            <person name="Larsson A."/>
            <person name="Li F.W."/>
            <person name="Perroud P.F."/>
            <person name="Phillips J."/>
            <person name="Ranjan P."/>
            <person name="Rokshar D.S."/>
            <person name="Rothfels C.J."/>
            <person name="Schneider L."/>
            <person name="Shu S."/>
            <person name="Stevenson D.W."/>
            <person name="Thummler F."/>
            <person name="Tillich M."/>
            <person name="Villarreal Aguilar J.C."/>
            <person name="Widiez T."/>
            <person name="Wong G.K."/>
            <person name="Wymore A."/>
            <person name="Zhang Y."/>
            <person name="Zimmer A.D."/>
            <person name="Quatrano R.S."/>
            <person name="Mayer K.F.X."/>
            <person name="Goodstein D."/>
            <person name="Casacuberta J.M."/>
            <person name="Vandepoele K."/>
            <person name="Reski R."/>
            <person name="Cuming A.C."/>
            <person name="Tuskan G.A."/>
            <person name="Maumus F."/>
            <person name="Salse J."/>
            <person name="Schmutz J."/>
            <person name="Rensing S.A."/>
        </authorList>
    </citation>
    <scope>NUCLEOTIDE SEQUENCE [LARGE SCALE GENOMIC DNA]</scope>
    <source>
        <strain evidence="14 15">cv. Gransden 2004</strain>
    </source>
</reference>
<dbReference type="RefSeq" id="XP_024383333.1">
    <property type="nucleotide sequence ID" value="XM_024527565.2"/>
</dbReference>
<comment type="subcellular location">
    <subcellularLocation>
        <location evidence="1">Endoplasmic reticulum membrane</location>
        <topology evidence="1">Multi-pass membrane protein</topology>
    </subcellularLocation>
</comment>
<dbReference type="STRING" id="3218.A0A2K1K5L8"/>
<dbReference type="GO" id="GO:0005789">
    <property type="term" value="C:endoplasmic reticulum membrane"/>
    <property type="evidence" value="ECO:0000318"/>
    <property type="project" value="GO_Central"/>
</dbReference>
<comment type="pathway">
    <text evidence="2">Glycolipid biosynthesis; glycosylphosphatidylinositol-anchor biosynthesis.</text>
</comment>
<dbReference type="EnsemblPlants" id="Pp3c8_800V3.6">
    <property type="protein sequence ID" value="Pp3c8_800V3.6"/>
    <property type="gene ID" value="Pp3c8_800"/>
</dbReference>
<dbReference type="Gramene" id="Pp3c8_800V3.6">
    <property type="protein sequence ID" value="Pp3c8_800V3.6"/>
    <property type="gene ID" value="Pp3c8_800"/>
</dbReference>
<dbReference type="Pfam" id="PF19316">
    <property type="entry name" value="PIGO_PIGG"/>
    <property type="match status" value="1"/>
</dbReference>
<keyword evidence="8 11" id="KW-1133">Transmembrane helix</keyword>
<dbReference type="GO" id="GO:0051267">
    <property type="term" value="F:CP2 mannose-ethanolamine phosphotransferase activity"/>
    <property type="evidence" value="ECO:0000318"/>
    <property type="project" value="GO_Central"/>
</dbReference>
<evidence type="ECO:0000256" key="4">
    <source>
        <dbReference type="ARBA" id="ARBA00022502"/>
    </source>
</evidence>
<evidence type="ECO:0000259" key="12">
    <source>
        <dbReference type="Pfam" id="PF19316"/>
    </source>
</evidence>
<feature type="domain" description="GPI ethanolamine phosphate transferase 2 C-terminal" evidence="12">
    <location>
        <begin position="637"/>
        <end position="1004"/>
    </location>
</feature>
<dbReference type="OrthoDB" id="272139at2759"/>
<evidence type="ECO:0000256" key="5">
    <source>
        <dbReference type="ARBA" id="ARBA00022679"/>
    </source>
</evidence>
<dbReference type="PANTHER" id="PTHR23072:SF0">
    <property type="entry name" value="GPI ETHANOLAMINE PHOSPHATE TRANSFERASE 2"/>
    <property type="match status" value="1"/>
</dbReference>
<dbReference type="CDD" id="cd16024">
    <property type="entry name" value="GPI_EPT_2"/>
    <property type="match status" value="1"/>
</dbReference>
<evidence type="ECO:0000256" key="7">
    <source>
        <dbReference type="ARBA" id="ARBA00022824"/>
    </source>
</evidence>
<evidence type="ECO:0000256" key="1">
    <source>
        <dbReference type="ARBA" id="ARBA00004477"/>
    </source>
</evidence>
<dbReference type="InterPro" id="IPR017850">
    <property type="entry name" value="Alkaline_phosphatase_core_sf"/>
</dbReference>
<sequence>MGRACGRTFALSFLGVVLQLAGLVLFVLGFFPVKPALTGSSGLESAMPSCHTNPHVSDEEFSQVSRVSYQEASGVPRQFDRLVIMIVDGMPAEFVLGRGGHPSLPELVAAMPFTHSLISAGKGLGYHAKAAPPTVTMPRLKAMTSGAIAGFLDVAFNFNTQALLDDNLVDQLARAGWKMVMLGDDTWLKLFPDKFMRYDGVNSFFVKDTVVVDHNVTRHLNVELAATDWDLLVLHYLGLDHVGHLGGRSSSLVAPKLKEMDDVIRRIYDKLIKTSGDRRTLLLVASDHGMTEGGNHGGASYQEADALALFISESDSINMFMDKRQHESTLKQNKGVATSSAWPSFQVDVVPTLALQLGVPIPKNSVGALLPQHFSSLTSKEQLRALELNAWQLFNLVHVRSPRSQCVNDLCSNTSGNVDGGSNSDFSMSWRTEKDKEVEVFCKLFMQAIQLHSSWRHMDNDSVISEAKGFSEFEAARDAYLKMLKSTSEWLAKGTTEKNILLLLCGGILMLLSPVILFSTLLSICEAKSERNQLKINSPNVDASGDFLFEKLIVIGGVCIHAGSLASSSFVEEEQYTYHFLVSTLCIALFRHVLQQPFQLLPGSSQRRAQANDYGKFSDSIQRATFTKVSSGDGDNAARFLAVSVILLSGRIIRAWHRSGVNWAHLPDIAKWLDANDVQISTALRYTALLFTTTSSCLFILKSSRRHLLRKLIACCLCLSATLIFVYVDSESHQVPTLFGTTSYPEQVPTLLARSVFLILGVTAALAVTLMPWIEPLQFDEDTKTASYPSQEIKRMWVDFPLETGITSALQSTGQVLISCWCLLQLLLQQTVNAGPVALLLIQLLATVTFFRRRSNRYELWFQVLALQWMGGSGHFGLGNSNTLATVDVAGAYIGLSSHSTILSGLLAFIITYASPFLFLLGMMLLQSPVPKSIEAHTFQGLGPSSWLLEILAVPCIVPVALNGIIMVAFTAILTVMQDHLFVWSVFSPKYLYVCAATVCTAIGAFVYASTSIYYNFIISRRSHHLELKKTKFQSSKKTL</sequence>
<dbReference type="RefSeq" id="XP_024383332.1">
    <property type="nucleotide sequence ID" value="XM_024527564.2"/>
</dbReference>
<feature type="transmembrane region" description="Helical" evidence="11">
    <location>
        <begin position="947"/>
        <end position="971"/>
    </location>
</feature>
<evidence type="ECO:0000256" key="11">
    <source>
        <dbReference type="SAM" id="Phobius"/>
    </source>
</evidence>
<evidence type="ECO:0000256" key="10">
    <source>
        <dbReference type="ARBA" id="ARBA00023180"/>
    </source>
</evidence>
<dbReference type="GO" id="GO:0006506">
    <property type="term" value="P:GPI anchor biosynthetic process"/>
    <property type="evidence" value="ECO:0000318"/>
    <property type="project" value="GO_Central"/>
</dbReference>
<feature type="transmembrane region" description="Helical" evidence="11">
    <location>
        <begin position="9"/>
        <end position="31"/>
    </location>
</feature>
<proteinExistence type="inferred from homology"/>
<dbReference type="Pfam" id="PF01663">
    <property type="entry name" value="Phosphodiest"/>
    <property type="match status" value="1"/>
</dbReference>
<evidence type="ECO:0000256" key="2">
    <source>
        <dbReference type="ARBA" id="ARBA00004687"/>
    </source>
</evidence>
<accession>A0A2K1K5L8</accession>